<evidence type="ECO:0000313" key="1">
    <source>
        <dbReference type="EMBL" id="CAG8593481.1"/>
    </source>
</evidence>
<evidence type="ECO:0000313" key="2">
    <source>
        <dbReference type="Proteomes" id="UP000789508"/>
    </source>
</evidence>
<name>A0A9N9C7K0_9GLOM</name>
<gene>
    <name evidence="1" type="ORF">ALEPTO_LOCUS7808</name>
</gene>
<organism evidence="1 2">
    <name type="scientific">Ambispora leptoticha</name>
    <dbReference type="NCBI Taxonomy" id="144679"/>
    <lineage>
        <taxon>Eukaryota</taxon>
        <taxon>Fungi</taxon>
        <taxon>Fungi incertae sedis</taxon>
        <taxon>Mucoromycota</taxon>
        <taxon>Glomeromycotina</taxon>
        <taxon>Glomeromycetes</taxon>
        <taxon>Archaeosporales</taxon>
        <taxon>Ambisporaceae</taxon>
        <taxon>Ambispora</taxon>
    </lineage>
</organism>
<keyword evidence="2" id="KW-1185">Reference proteome</keyword>
<accession>A0A9N9C7K0</accession>
<protein>
    <submittedName>
        <fullName evidence="1">655_t:CDS:1</fullName>
    </submittedName>
</protein>
<dbReference type="AlphaFoldDB" id="A0A9N9C7K0"/>
<dbReference type="EMBL" id="CAJVPS010003726">
    <property type="protein sequence ID" value="CAG8593481.1"/>
    <property type="molecule type" value="Genomic_DNA"/>
</dbReference>
<comment type="caution">
    <text evidence="1">The sequence shown here is derived from an EMBL/GenBank/DDBJ whole genome shotgun (WGS) entry which is preliminary data.</text>
</comment>
<dbReference type="Proteomes" id="UP000789508">
    <property type="component" value="Unassembled WGS sequence"/>
</dbReference>
<sequence length="105" mass="11406">MLSLNATNNPETEQLHTSHLAKRCFFMPRMFGVGCFTPCVWYCSMPMQQPIAMMPIGMVPMINGMNGGNGQNGNGKRMNGMNGGNANAIANKFLSSNSTLKSENN</sequence>
<proteinExistence type="predicted"/>
<reference evidence="1" key="1">
    <citation type="submission" date="2021-06" db="EMBL/GenBank/DDBJ databases">
        <authorList>
            <person name="Kallberg Y."/>
            <person name="Tangrot J."/>
            <person name="Rosling A."/>
        </authorList>
    </citation>
    <scope>NUCLEOTIDE SEQUENCE</scope>
    <source>
        <strain evidence="1">FL130A</strain>
    </source>
</reference>